<keyword evidence="5" id="KW-0325">Glycoprotein</keyword>
<evidence type="ECO:0000256" key="6">
    <source>
        <dbReference type="RuleBase" id="RU361235"/>
    </source>
</evidence>
<accession>A0A182N953</accession>
<dbReference type="Pfam" id="PF00135">
    <property type="entry name" value="COesterase"/>
    <property type="match status" value="1"/>
</dbReference>
<dbReference type="STRING" id="7168.A0A182N953"/>
<evidence type="ECO:0000313" key="8">
    <source>
        <dbReference type="EnsemblMetazoa" id="ADIR004177-PA"/>
    </source>
</evidence>
<reference evidence="8" key="2">
    <citation type="submission" date="2020-05" db="UniProtKB">
        <authorList>
            <consortium name="EnsemblMetazoa"/>
        </authorList>
    </citation>
    <scope>IDENTIFICATION</scope>
    <source>
        <strain evidence="8">WRAIR2</strain>
    </source>
</reference>
<protein>
    <recommendedName>
        <fullName evidence="6">Carboxylic ester hydrolase</fullName>
        <ecNumber evidence="6">3.1.1.-</ecNumber>
    </recommendedName>
</protein>
<dbReference type="PANTHER" id="PTHR43142:SF1">
    <property type="entry name" value="CARBOXYLIC ESTER HYDROLASE"/>
    <property type="match status" value="1"/>
</dbReference>
<evidence type="ECO:0000259" key="7">
    <source>
        <dbReference type="Pfam" id="PF00135"/>
    </source>
</evidence>
<dbReference type="EC" id="3.1.1.-" evidence="6"/>
<dbReference type="PANTHER" id="PTHR43142">
    <property type="entry name" value="CARBOXYLIC ESTER HYDROLASE"/>
    <property type="match status" value="1"/>
</dbReference>
<dbReference type="InterPro" id="IPR029058">
    <property type="entry name" value="AB_hydrolase_fold"/>
</dbReference>
<evidence type="ECO:0000256" key="2">
    <source>
        <dbReference type="ARBA" id="ARBA00022487"/>
    </source>
</evidence>
<evidence type="ECO:0000313" key="9">
    <source>
        <dbReference type="Proteomes" id="UP000075884"/>
    </source>
</evidence>
<dbReference type="InterPro" id="IPR019826">
    <property type="entry name" value="Carboxylesterase_B_AS"/>
</dbReference>
<dbReference type="GO" id="GO:0052689">
    <property type="term" value="F:carboxylic ester hydrolase activity"/>
    <property type="evidence" value="ECO:0007669"/>
    <property type="project" value="UniProtKB-KW"/>
</dbReference>
<proteinExistence type="inferred from homology"/>
<dbReference type="SUPFAM" id="SSF53474">
    <property type="entry name" value="alpha/beta-Hydrolases"/>
    <property type="match status" value="1"/>
</dbReference>
<dbReference type="AlphaFoldDB" id="A0A182N953"/>
<dbReference type="Gene3D" id="3.40.50.1820">
    <property type="entry name" value="alpha/beta hydrolase"/>
    <property type="match status" value="1"/>
</dbReference>
<dbReference type="PROSITE" id="PS00122">
    <property type="entry name" value="CARBOXYLESTERASE_B_1"/>
    <property type="match status" value="1"/>
</dbReference>
<evidence type="ECO:0000256" key="5">
    <source>
        <dbReference type="ARBA" id="ARBA00023180"/>
    </source>
</evidence>
<organism evidence="8 9">
    <name type="scientific">Anopheles dirus</name>
    <dbReference type="NCBI Taxonomy" id="7168"/>
    <lineage>
        <taxon>Eukaryota</taxon>
        <taxon>Metazoa</taxon>
        <taxon>Ecdysozoa</taxon>
        <taxon>Arthropoda</taxon>
        <taxon>Hexapoda</taxon>
        <taxon>Insecta</taxon>
        <taxon>Pterygota</taxon>
        <taxon>Neoptera</taxon>
        <taxon>Endopterygota</taxon>
        <taxon>Diptera</taxon>
        <taxon>Nematocera</taxon>
        <taxon>Culicoidea</taxon>
        <taxon>Culicidae</taxon>
        <taxon>Anophelinae</taxon>
        <taxon>Anopheles</taxon>
    </lineage>
</organism>
<dbReference type="InterPro" id="IPR002018">
    <property type="entry name" value="CarbesteraseB"/>
</dbReference>
<keyword evidence="3 6" id="KW-0378">Hydrolase</keyword>
<name>A0A182N953_9DIPT</name>
<keyword evidence="2" id="KW-0719">Serine esterase</keyword>
<dbReference type="VEuPathDB" id="VectorBase:ADIR004177"/>
<sequence>MSQPEHPIVSTRYGPVRGVKKTAATGVEYFNFQKIPYCKPPVGERRFKDLELPEPWTEPLDCTQQGPAGYQFNKLLNKIVGSEDHLYMNVYTKELQPEKLRPVMLWIHGGAFMRGSSGTEMYGPDYLVQKDVVLVTFNYRIGAFGFLSLESKELGIPGNGGLKDQNLAIRWVRDNIAHFGGDPGNVTLFGESAGGCSVHYHMVSDRSRGLFQRAIVMSGCALNNWSTVPLRGSAERLAKALGWNGKGGEPEALKVLMAAPAEEITKRQEQLLTPNEVENRILFAFGPVVEPYLTEDTFIPKSPLEMCREAWSNEIDILIGGNSEEGLFCLNSIKENPSIMDNLKGFEYLVPMDLELVRGSQKCREYGLKLKRFYYGDTQPSFENRNGYLTLMTDKLFWHGLHRTIYARVASKRSAKTFVYRFAVDSETHNHYRIYFCDRDVRGTAHADDLSYLFKNNFSPVAETNTLEHRTMQTIVELFSNFAIEGTPNAGTIERELWEPVGSEVGAYKCLNINNVGLSYIYLPEQKRMALWDSLYTKDKLY</sequence>
<keyword evidence="9" id="KW-1185">Reference proteome</keyword>
<feature type="domain" description="Carboxylesterase type B" evidence="7">
    <location>
        <begin position="6"/>
        <end position="515"/>
    </location>
</feature>
<evidence type="ECO:0000256" key="1">
    <source>
        <dbReference type="ARBA" id="ARBA00005964"/>
    </source>
</evidence>
<dbReference type="EnsemblMetazoa" id="ADIR004177-RA">
    <property type="protein sequence ID" value="ADIR004177-PA"/>
    <property type="gene ID" value="ADIR004177"/>
</dbReference>
<comment type="similarity">
    <text evidence="1 6">Belongs to the type-B carboxylesterase/lipase family.</text>
</comment>
<dbReference type="Proteomes" id="UP000075884">
    <property type="component" value="Unassembled WGS sequence"/>
</dbReference>
<evidence type="ECO:0000256" key="3">
    <source>
        <dbReference type="ARBA" id="ARBA00022801"/>
    </source>
</evidence>
<keyword evidence="4" id="KW-1015">Disulfide bond</keyword>
<evidence type="ECO:0000256" key="4">
    <source>
        <dbReference type="ARBA" id="ARBA00023157"/>
    </source>
</evidence>
<reference evidence="9" key="1">
    <citation type="submission" date="2013-03" db="EMBL/GenBank/DDBJ databases">
        <title>The Genome Sequence of Anopheles dirus WRAIR2.</title>
        <authorList>
            <consortium name="The Broad Institute Genomics Platform"/>
            <person name="Neafsey D.E."/>
            <person name="Walton C."/>
            <person name="Walker B."/>
            <person name="Young S.K."/>
            <person name="Zeng Q."/>
            <person name="Gargeya S."/>
            <person name="Fitzgerald M."/>
            <person name="Haas B."/>
            <person name="Abouelleil A."/>
            <person name="Allen A.W."/>
            <person name="Alvarado L."/>
            <person name="Arachchi H.M."/>
            <person name="Berlin A.M."/>
            <person name="Chapman S.B."/>
            <person name="Gainer-Dewar J."/>
            <person name="Goldberg J."/>
            <person name="Griggs A."/>
            <person name="Gujja S."/>
            <person name="Hansen M."/>
            <person name="Howarth C."/>
            <person name="Imamovic A."/>
            <person name="Ireland A."/>
            <person name="Larimer J."/>
            <person name="McCowan C."/>
            <person name="Murphy C."/>
            <person name="Pearson M."/>
            <person name="Poon T.W."/>
            <person name="Priest M."/>
            <person name="Roberts A."/>
            <person name="Saif S."/>
            <person name="Shea T."/>
            <person name="Sisk P."/>
            <person name="Sykes S."/>
            <person name="Wortman J."/>
            <person name="Nusbaum C."/>
            <person name="Birren B."/>
        </authorList>
    </citation>
    <scope>NUCLEOTIDE SEQUENCE [LARGE SCALE GENOMIC DNA]</scope>
    <source>
        <strain evidence="9">WRAIR2</strain>
    </source>
</reference>
<dbReference type="FunFam" id="3.40.50.1820:FF:000092">
    <property type="entry name" value="Carboxylic ester hydrolase"/>
    <property type="match status" value="1"/>
</dbReference>